<evidence type="ECO:0000256" key="1">
    <source>
        <dbReference type="SAM" id="MobiDB-lite"/>
    </source>
</evidence>
<comment type="caution">
    <text evidence="3">The sequence shown here is derived from an EMBL/GenBank/DDBJ whole genome shotgun (WGS) entry which is preliminary data.</text>
</comment>
<accession>A0AAP0BGB8</accession>
<sequence length="217" mass="24605">MRIVRVRCNVRDVNPRRKPEHRQLISRGGRSKPFCSSSSGRGRRAHKGDGTPLQHLGMNVEISDFDEKSHPDEFIDWLLTVERVFDIKDLTGVLGVVLAHAEFAFNWTSNRTTGRSPFDVAYGRNLATPLNLLPIPFTNHPHPDAKASAHEIKELQRKEGDLVWIHLRKERFPRGHAGKLQPRADGPFRVSERINNNAYKIELPASTMYLALSTSSI</sequence>
<feature type="domain" description="Tf2-1-like SH3-like" evidence="2">
    <location>
        <begin position="160"/>
        <end position="208"/>
    </location>
</feature>
<dbReference type="PANTHER" id="PTHR35046:SF26">
    <property type="entry name" value="RNA-DIRECTED DNA POLYMERASE"/>
    <property type="match status" value="1"/>
</dbReference>
<evidence type="ECO:0000313" key="3">
    <source>
        <dbReference type="EMBL" id="KAK8937290.1"/>
    </source>
</evidence>
<gene>
    <name evidence="3" type="ORF">KSP39_PZI011761</name>
</gene>
<dbReference type="PANTHER" id="PTHR35046">
    <property type="entry name" value="ZINC KNUCKLE (CCHC-TYPE) FAMILY PROTEIN"/>
    <property type="match status" value="1"/>
</dbReference>
<keyword evidence="4" id="KW-1185">Reference proteome</keyword>
<organism evidence="3 4">
    <name type="scientific">Platanthera zijinensis</name>
    <dbReference type="NCBI Taxonomy" id="2320716"/>
    <lineage>
        <taxon>Eukaryota</taxon>
        <taxon>Viridiplantae</taxon>
        <taxon>Streptophyta</taxon>
        <taxon>Embryophyta</taxon>
        <taxon>Tracheophyta</taxon>
        <taxon>Spermatophyta</taxon>
        <taxon>Magnoliopsida</taxon>
        <taxon>Liliopsida</taxon>
        <taxon>Asparagales</taxon>
        <taxon>Orchidaceae</taxon>
        <taxon>Orchidoideae</taxon>
        <taxon>Orchideae</taxon>
        <taxon>Orchidinae</taxon>
        <taxon>Platanthera</taxon>
    </lineage>
</organism>
<dbReference type="AlphaFoldDB" id="A0AAP0BGB8"/>
<dbReference type="InterPro" id="IPR056924">
    <property type="entry name" value="SH3_Tf2-1"/>
</dbReference>
<reference evidence="3 4" key="1">
    <citation type="journal article" date="2022" name="Nat. Plants">
        <title>Genomes of leafy and leafless Platanthera orchids illuminate the evolution of mycoheterotrophy.</title>
        <authorList>
            <person name="Li M.H."/>
            <person name="Liu K.W."/>
            <person name="Li Z."/>
            <person name="Lu H.C."/>
            <person name="Ye Q.L."/>
            <person name="Zhang D."/>
            <person name="Wang J.Y."/>
            <person name="Li Y.F."/>
            <person name="Zhong Z.M."/>
            <person name="Liu X."/>
            <person name="Yu X."/>
            <person name="Liu D.K."/>
            <person name="Tu X.D."/>
            <person name="Liu B."/>
            <person name="Hao Y."/>
            <person name="Liao X.Y."/>
            <person name="Jiang Y.T."/>
            <person name="Sun W.H."/>
            <person name="Chen J."/>
            <person name="Chen Y.Q."/>
            <person name="Ai Y."/>
            <person name="Zhai J.W."/>
            <person name="Wu S.S."/>
            <person name="Zhou Z."/>
            <person name="Hsiao Y.Y."/>
            <person name="Wu W.L."/>
            <person name="Chen Y.Y."/>
            <person name="Lin Y.F."/>
            <person name="Hsu J.L."/>
            <person name="Li C.Y."/>
            <person name="Wang Z.W."/>
            <person name="Zhao X."/>
            <person name="Zhong W.Y."/>
            <person name="Ma X.K."/>
            <person name="Ma L."/>
            <person name="Huang J."/>
            <person name="Chen G.Z."/>
            <person name="Huang M.Z."/>
            <person name="Huang L."/>
            <person name="Peng D.H."/>
            <person name="Luo Y.B."/>
            <person name="Zou S.Q."/>
            <person name="Chen S.P."/>
            <person name="Lan S."/>
            <person name="Tsai W.C."/>
            <person name="Van de Peer Y."/>
            <person name="Liu Z.J."/>
        </authorList>
    </citation>
    <scope>NUCLEOTIDE SEQUENCE [LARGE SCALE GENOMIC DNA]</scope>
    <source>
        <strain evidence="3">Lor287</strain>
    </source>
</reference>
<proteinExistence type="predicted"/>
<dbReference type="Pfam" id="PF24626">
    <property type="entry name" value="SH3_Tf2-1"/>
    <property type="match status" value="1"/>
</dbReference>
<evidence type="ECO:0000259" key="2">
    <source>
        <dbReference type="Pfam" id="PF24626"/>
    </source>
</evidence>
<evidence type="ECO:0000313" key="4">
    <source>
        <dbReference type="Proteomes" id="UP001418222"/>
    </source>
</evidence>
<dbReference type="Proteomes" id="UP001418222">
    <property type="component" value="Unassembled WGS sequence"/>
</dbReference>
<feature type="region of interest" description="Disordered" evidence="1">
    <location>
        <begin position="17"/>
        <end position="53"/>
    </location>
</feature>
<protein>
    <recommendedName>
        <fullName evidence="2">Tf2-1-like SH3-like domain-containing protein</fullName>
    </recommendedName>
</protein>
<dbReference type="EMBL" id="JBBWWQ010000010">
    <property type="protein sequence ID" value="KAK8937290.1"/>
    <property type="molecule type" value="Genomic_DNA"/>
</dbReference>
<name>A0AAP0BGB8_9ASPA</name>